<dbReference type="EMBL" id="AHMO02000007">
    <property type="protein sequence ID" value="EQA46345.1"/>
    <property type="molecule type" value="Genomic_DNA"/>
</dbReference>
<dbReference type="STRING" id="1049789.LEP1GSC050_0229"/>
<dbReference type="OrthoDB" id="313341at2"/>
<reference evidence="1" key="1">
    <citation type="submission" date="2013-05" db="EMBL/GenBank/DDBJ databases">
        <authorList>
            <person name="Harkins D.M."/>
            <person name="Durkin A.S."/>
            <person name="Brinkac L.M."/>
            <person name="Haft D.H."/>
            <person name="Selengut J.D."/>
            <person name="Sanka R."/>
            <person name="DePew J."/>
            <person name="Purushe J."/>
            <person name="Hartskeerl R.A."/>
            <person name="Ahmed A."/>
            <person name="van der Linden H."/>
            <person name="Goris M.G.A."/>
            <person name="Vinetz J.M."/>
            <person name="Sutton G.G."/>
            <person name="Nierman W.C."/>
            <person name="Fouts D.E."/>
        </authorList>
    </citation>
    <scope>NUCLEOTIDE SEQUENCE [LARGE SCALE GENOMIC DNA]</scope>
    <source>
        <strain evidence="1">5399</strain>
    </source>
</reference>
<accession>T0F5E0</accession>
<keyword evidence="2" id="KW-1185">Reference proteome</keyword>
<proteinExistence type="predicted"/>
<dbReference type="AlphaFoldDB" id="T0F5E0"/>
<dbReference type="Proteomes" id="UP000015454">
    <property type="component" value="Unassembled WGS sequence"/>
</dbReference>
<organism evidence="1 2">
    <name type="scientific">Leptospira broomii serovar Hurstbridge str. 5399</name>
    <dbReference type="NCBI Taxonomy" id="1049789"/>
    <lineage>
        <taxon>Bacteria</taxon>
        <taxon>Pseudomonadati</taxon>
        <taxon>Spirochaetota</taxon>
        <taxon>Spirochaetia</taxon>
        <taxon>Leptospirales</taxon>
        <taxon>Leptospiraceae</taxon>
        <taxon>Leptospira</taxon>
    </lineage>
</organism>
<evidence type="ECO:0000313" key="2">
    <source>
        <dbReference type="Proteomes" id="UP000015454"/>
    </source>
</evidence>
<comment type="caution">
    <text evidence="1">The sequence shown here is derived from an EMBL/GenBank/DDBJ whole genome shotgun (WGS) entry which is preliminary data.</text>
</comment>
<evidence type="ECO:0000313" key="1">
    <source>
        <dbReference type="EMBL" id="EQA46345.1"/>
    </source>
</evidence>
<protein>
    <submittedName>
        <fullName evidence="1">Uncharacterized protein</fullName>
    </submittedName>
</protein>
<dbReference type="RefSeq" id="WP_010568508.1">
    <property type="nucleotide sequence ID" value="NZ_AHMO02000007.1"/>
</dbReference>
<gene>
    <name evidence="1" type="ORF">LEP1GSC050_0229</name>
</gene>
<name>T0F5E0_9LEPT</name>
<sequence length="522" mass="61148">MTEKFSKLRVLVMSIAFLAFFSFLDRVVFPFVLFHFPNELEWDTSPWFNFLEKRNRIQFKEDEDGVLVVGSSVALYSVFPEMITEHFQKNGGDSSKKVKAEFYAHPALTPSDFYYYRKHIASKKPKLVFYVLNPADFQLDYLVGDDELELGKPDMSVGFDEKRLFIDFSTGRHQNRILYPAEFLSENIFKILKLGKPQFLGLLSRSLFLLTRYRSFVYDPFDSFIEHHFRSGRSYHYYTGILPKEGIYLRGWTKPKFHIDCETKSGHLKESIFLQNEKTRVRIFQEKPEETLIFDKTFEKAGWSNLDLEFSGAEDKIPLRFETDKPVSSNEVDTRIFGTEEIYGIRLSQNFCRREIRSDISYARIPGIDDSRIADLDDVAYAEDYEKRIYRNKDAESALTRLKVIKIAKEKLSSSKQFFTWSELEYLKKGVQYLEDQGVKVMIVNSAENPIERVVYENSAWYKGYLSYLRSLGSKHYSFRDAKNIAKDKRDFLDPHHLTYSAAQASTNTFSSWIGEEIHAEK</sequence>